<dbReference type="InterPro" id="IPR007145">
    <property type="entry name" value="MAP65_Ase1_PRC1"/>
</dbReference>
<dbReference type="EMBL" id="JBBWWR010000003">
    <property type="protein sequence ID" value="KAK8969589.1"/>
    <property type="molecule type" value="Genomic_DNA"/>
</dbReference>
<dbReference type="PANTHER" id="PTHR19321:SF0">
    <property type="entry name" value="65-KDA MICROTUBULE-ASSOCIATED PROTEIN 6"/>
    <property type="match status" value="1"/>
</dbReference>
<comment type="similarity">
    <text evidence="1">Belongs to the MAP65/ASE1 family.</text>
</comment>
<comment type="caution">
    <text evidence="4">The sequence shown here is derived from an EMBL/GenBank/DDBJ whole genome shotgun (WGS) entry which is preliminary data.</text>
</comment>
<gene>
    <name evidence="4" type="primary">MAP65-7</name>
    <name evidence="4" type="ORF">KSP40_PGU020615</name>
</gene>
<evidence type="ECO:0000256" key="3">
    <source>
        <dbReference type="SAM" id="MobiDB-lite"/>
    </source>
</evidence>
<keyword evidence="2" id="KW-0493">Microtubule</keyword>
<evidence type="ECO:0000313" key="5">
    <source>
        <dbReference type="Proteomes" id="UP001412067"/>
    </source>
</evidence>
<feature type="region of interest" description="Disordered" evidence="3">
    <location>
        <begin position="75"/>
        <end position="99"/>
    </location>
</feature>
<keyword evidence="5" id="KW-1185">Reference proteome</keyword>
<feature type="region of interest" description="Disordered" evidence="3">
    <location>
        <begin position="29"/>
        <end position="49"/>
    </location>
</feature>
<dbReference type="PANTHER" id="PTHR19321">
    <property type="entry name" value="PROTEIN REGULATOR OF CYTOKINESIS 1 PRC1-RELATED"/>
    <property type="match status" value="1"/>
</dbReference>
<dbReference type="Proteomes" id="UP001412067">
    <property type="component" value="Unassembled WGS sequence"/>
</dbReference>
<reference evidence="4 5" key="1">
    <citation type="journal article" date="2022" name="Nat. Plants">
        <title>Genomes of leafy and leafless Platanthera orchids illuminate the evolution of mycoheterotrophy.</title>
        <authorList>
            <person name="Li M.H."/>
            <person name="Liu K.W."/>
            <person name="Li Z."/>
            <person name="Lu H.C."/>
            <person name="Ye Q.L."/>
            <person name="Zhang D."/>
            <person name="Wang J.Y."/>
            <person name="Li Y.F."/>
            <person name="Zhong Z.M."/>
            <person name="Liu X."/>
            <person name="Yu X."/>
            <person name="Liu D.K."/>
            <person name="Tu X.D."/>
            <person name="Liu B."/>
            <person name="Hao Y."/>
            <person name="Liao X.Y."/>
            <person name="Jiang Y.T."/>
            <person name="Sun W.H."/>
            <person name="Chen J."/>
            <person name="Chen Y.Q."/>
            <person name="Ai Y."/>
            <person name="Zhai J.W."/>
            <person name="Wu S.S."/>
            <person name="Zhou Z."/>
            <person name="Hsiao Y.Y."/>
            <person name="Wu W.L."/>
            <person name="Chen Y.Y."/>
            <person name="Lin Y.F."/>
            <person name="Hsu J.L."/>
            <person name="Li C.Y."/>
            <person name="Wang Z.W."/>
            <person name="Zhao X."/>
            <person name="Zhong W.Y."/>
            <person name="Ma X.K."/>
            <person name="Ma L."/>
            <person name="Huang J."/>
            <person name="Chen G.Z."/>
            <person name="Huang M.Z."/>
            <person name="Huang L."/>
            <person name="Peng D.H."/>
            <person name="Luo Y.B."/>
            <person name="Zou S.Q."/>
            <person name="Chen S.P."/>
            <person name="Lan S."/>
            <person name="Tsai W.C."/>
            <person name="Van de Peer Y."/>
            <person name="Liu Z.J."/>
        </authorList>
    </citation>
    <scope>NUCLEOTIDE SEQUENCE [LARGE SCALE GENOMIC DNA]</scope>
    <source>
        <strain evidence="4">Lor288</strain>
    </source>
</reference>
<organism evidence="4 5">
    <name type="scientific">Platanthera guangdongensis</name>
    <dbReference type="NCBI Taxonomy" id="2320717"/>
    <lineage>
        <taxon>Eukaryota</taxon>
        <taxon>Viridiplantae</taxon>
        <taxon>Streptophyta</taxon>
        <taxon>Embryophyta</taxon>
        <taxon>Tracheophyta</taxon>
        <taxon>Spermatophyta</taxon>
        <taxon>Magnoliopsida</taxon>
        <taxon>Liliopsida</taxon>
        <taxon>Asparagales</taxon>
        <taxon>Orchidaceae</taxon>
        <taxon>Orchidoideae</taxon>
        <taxon>Orchideae</taxon>
        <taxon>Orchidinae</taxon>
        <taxon>Platanthera</taxon>
    </lineage>
</organism>
<evidence type="ECO:0000256" key="2">
    <source>
        <dbReference type="ARBA" id="ARBA00022701"/>
    </source>
</evidence>
<accession>A0ABR2N1F9</accession>
<proteinExistence type="inferred from homology"/>
<evidence type="ECO:0000313" key="4">
    <source>
        <dbReference type="EMBL" id="KAK8969589.1"/>
    </source>
</evidence>
<name>A0ABR2N1F9_9ASPA</name>
<sequence length="182" mass="19747">MVMANGEALEKADGNALWAKTNLKIEVSSRRAEPTNAGRCPPTEMSPAGASQSELASRAFVDFAILNLGDGGGVKHYSNSKGNSSSKREDSCPAPMSVLPFSIDPRRSGGSLAATWRRWEFPGDGDLNGESEIGEGDAEKDRMLLELEMECLQAYRRKVDDAINTRALLRQSLATKEAELRD</sequence>
<evidence type="ECO:0000256" key="1">
    <source>
        <dbReference type="ARBA" id="ARBA00006187"/>
    </source>
</evidence>
<protein>
    <submittedName>
        <fullName evidence="4">65-kDa microtubule-associated protein 7</fullName>
    </submittedName>
</protein>